<accession>A0A517VP08</accession>
<dbReference type="Proteomes" id="UP000318704">
    <property type="component" value="Chromosome"/>
</dbReference>
<protein>
    <submittedName>
        <fullName evidence="2">Uncharacterized protein</fullName>
    </submittedName>
</protein>
<gene>
    <name evidence="2" type="ORF">V144x_01920</name>
</gene>
<dbReference type="EMBL" id="CP037920">
    <property type="protein sequence ID" value="QDT94761.1"/>
    <property type="molecule type" value="Genomic_DNA"/>
</dbReference>
<keyword evidence="1" id="KW-0812">Transmembrane</keyword>
<dbReference type="KEGG" id="gaw:V144x_01920"/>
<proteinExistence type="predicted"/>
<dbReference type="AlphaFoldDB" id="A0A517VP08"/>
<name>A0A517VP08_9PLAN</name>
<reference evidence="2 3" key="1">
    <citation type="submission" date="2019-03" db="EMBL/GenBank/DDBJ databases">
        <title>Deep-cultivation of Planctomycetes and their phenomic and genomic characterization uncovers novel biology.</title>
        <authorList>
            <person name="Wiegand S."/>
            <person name="Jogler M."/>
            <person name="Boedeker C."/>
            <person name="Pinto D."/>
            <person name="Vollmers J."/>
            <person name="Rivas-Marin E."/>
            <person name="Kohn T."/>
            <person name="Peeters S.H."/>
            <person name="Heuer A."/>
            <person name="Rast P."/>
            <person name="Oberbeckmann S."/>
            <person name="Bunk B."/>
            <person name="Jeske O."/>
            <person name="Meyerdierks A."/>
            <person name="Storesund J.E."/>
            <person name="Kallscheuer N."/>
            <person name="Luecker S."/>
            <person name="Lage O.M."/>
            <person name="Pohl T."/>
            <person name="Merkel B.J."/>
            <person name="Hornburger P."/>
            <person name="Mueller R.-W."/>
            <person name="Bruemmer F."/>
            <person name="Labrenz M."/>
            <person name="Spormann A.M."/>
            <person name="Op den Camp H."/>
            <person name="Overmann J."/>
            <person name="Amann R."/>
            <person name="Jetten M.S.M."/>
            <person name="Mascher T."/>
            <person name="Medema M.H."/>
            <person name="Devos D.P."/>
            <person name="Kaster A.-K."/>
            <person name="Ovreas L."/>
            <person name="Rohde M."/>
            <person name="Galperin M.Y."/>
            <person name="Jogler C."/>
        </authorList>
    </citation>
    <scope>NUCLEOTIDE SEQUENCE [LARGE SCALE GENOMIC DNA]</scope>
    <source>
        <strain evidence="2 3">V144</strain>
    </source>
</reference>
<organism evidence="2 3">
    <name type="scientific">Gimesia aquarii</name>
    <dbReference type="NCBI Taxonomy" id="2527964"/>
    <lineage>
        <taxon>Bacteria</taxon>
        <taxon>Pseudomonadati</taxon>
        <taxon>Planctomycetota</taxon>
        <taxon>Planctomycetia</taxon>
        <taxon>Planctomycetales</taxon>
        <taxon>Planctomycetaceae</taxon>
        <taxon>Gimesia</taxon>
    </lineage>
</organism>
<evidence type="ECO:0000313" key="3">
    <source>
        <dbReference type="Proteomes" id="UP000318704"/>
    </source>
</evidence>
<evidence type="ECO:0000256" key="1">
    <source>
        <dbReference type="SAM" id="Phobius"/>
    </source>
</evidence>
<sequence length="209" mass="24123">MGATQMGLFMKRFKVYIILGFLTLFITFVIVTEIRETRREVLISAARGKLKYISVNFFNYEQIKGNSVFDSALEHNMSWRVLLSETFPDDLMNGVYDDILSQPTPSYLQNLRMPILLGGFFENGSSSLTSFRAIQFKEGYKDVDGKVSHWIVAFLPMKQSLWTSTETVSQEDFDEILSRQDKLQTKIYVVTEPGNVMQADQLMIRRLQN</sequence>
<keyword evidence="1" id="KW-1133">Transmembrane helix</keyword>
<feature type="transmembrane region" description="Helical" evidence="1">
    <location>
        <begin position="15"/>
        <end position="34"/>
    </location>
</feature>
<keyword evidence="1" id="KW-0472">Membrane</keyword>
<dbReference type="RefSeq" id="WP_144980006.1">
    <property type="nucleotide sequence ID" value="NZ_CP037920.1"/>
</dbReference>
<evidence type="ECO:0000313" key="2">
    <source>
        <dbReference type="EMBL" id="QDT94761.1"/>
    </source>
</evidence>